<accession>A0A2I0VF14</accession>
<gene>
    <name evidence="1" type="ORF">MA16_Dca023141</name>
</gene>
<evidence type="ECO:0000313" key="1">
    <source>
        <dbReference type="EMBL" id="PKU61944.1"/>
    </source>
</evidence>
<reference evidence="1 2" key="1">
    <citation type="journal article" date="2016" name="Sci. Rep.">
        <title>The Dendrobium catenatum Lindl. genome sequence provides insights into polysaccharide synthase, floral development and adaptive evolution.</title>
        <authorList>
            <person name="Zhang G.Q."/>
            <person name="Xu Q."/>
            <person name="Bian C."/>
            <person name="Tsai W.C."/>
            <person name="Yeh C.M."/>
            <person name="Liu K.W."/>
            <person name="Yoshida K."/>
            <person name="Zhang L.S."/>
            <person name="Chang S.B."/>
            <person name="Chen F."/>
            <person name="Shi Y."/>
            <person name="Su Y.Y."/>
            <person name="Zhang Y.Q."/>
            <person name="Chen L.J."/>
            <person name="Yin Y."/>
            <person name="Lin M."/>
            <person name="Huang H."/>
            <person name="Deng H."/>
            <person name="Wang Z.W."/>
            <person name="Zhu S.L."/>
            <person name="Zhao X."/>
            <person name="Deng C."/>
            <person name="Niu S.C."/>
            <person name="Huang J."/>
            <person name="Wang M."/>
            <person name="Liu G.H."/>
            <person name="Yang H.J."/>
            <person name="Xiao X.J."/>
            <person name="Hsiao Y.Y."/>
            <person name="Wu W.L."/>
            <person name="Chen Y.Y."/>
            <person name="Mitsuda N."/>
            <person name="Ohme-Takagi M."/>
            <person name="Luo Y.B."/>
            <person name="Van de Peer Y."/>
            <person name="Liu Z.J."/>
        </authorList>
    </citation>
    <scope>NUCLEOTIDE SEQUENCE [LARGE SCALE GENOMIC DNA]</scope>
    <source>
        <tissue evidence="1">The whole plant</tissue>
    </source>
</reference>
<protein>
    <submittedName>
        <fullName evidence="1">Uncharacterized protein</fullName>
    </submittedName>
</protein>
<organism evidence="1 2">
    <name type="scientific">Dendrobium catenatum</name>
    <dbReference type="NCBI Taxonomy" id="906689"/>
    <lineage>
        <taxon>Eukaryota</taxon>
        <taxon>Viridiplantae</taxon>
        <taxon>Streptophyta</taxon>
        <taxon>Embryophyta</taxon>
        <taxon>Tracheophyta</taxon>
        <taxon>Spermatophyta</taxon>
        <taxon>Magnoliopsida</taxon>
        <taxon>Liliopsida</taxon>
        <taxon>Asparagales</taxon>
        <taxon>Orchidaceae</taxon>
        <taxon>Epidendroideae</taxon>
        <taxon>Malaxideae</taxon>
        <taxon>Dendrobiinae</taxon>
        <taxon>Dendrobium</taxon>
    </lineage>
</organism>
<proteinExistence type="predicted"/>
<dbReference type="AlphaFoldDB" id="A0A2I0VF14"/>
<reference evidence="1 2" key="2">
    <citation type="journal article" date="2017" name="Nature">
        <title>The Apostasia genome and the evolution of orchids.</title>
        <authorList>
            <person name="Zhang G.Q."/>
            <person name="Liu K.W."/>
            <person name="Li Z."/>
            <person name="Lohaus R."/>
            <person name="Hsiao Y.Y."/>
            <person name="Niu S.C."/>
            <person name="Wang J.Y."/>
            <person name="Lin Y.C."/>
            <person name="Xu Q."/>
            <person name="Chen L.J."/>
            <person name="Yoshida K."/>
            <person name="Fujiwara S."/>
            <person name="Wang Z.W."/>
            <person name="Zhang Y.Q."/>
            <person name="Mitsuda N."/>
            <person name="Wang M."/>
            <person name="Liu G.H."/>
            <person name="Pecoraro L."/>
            <person name="Huang H.X."/>
            <person name="Xiao X.J."/>
            <person name="Lin M."/>
            <person name="Wu X.Y."/>
            <person name="Wu W.L."/>
            <person name="Chen Y.Y."/>
            <person name="Chang S.B."/>
            <person name="Sakamoto S."/>
            <person name="Ohme-Takagi M."/>
            <person name="Yagi M."/>
            <person name="Zeng S.J."/>
            <person name="Shen C.Y."/>
            <person name="Yeh C.M."/>
            <person name="Luo Y.B."/>
            <person name="Tsai W.C."/>
            <person name="Van de Peer Y."/>
            <person name="Liu Z.J."/>
        </authorList>
    </citation>
    <scope>NUCLEOTIDE SEQUENCE [LARGE SCALE GENOMIC DNA]</scope>
    <source>
        <tissue evidence="1">The whole plant</tissue>
    </source>
</reference>
<sequence length="73" mass="8884">MILKRSVAMERRIEWRKRESSPCYGKRSVAVDEIRRLEHVGGVDYDWRPEGETRKWSFLRRGLREGFTIWETE</sequence>
<evidence type="ECO:0000313" key="2">
    <source>
        <dbReference type="Proteomes" id="UP000233837"/>
    </source>
</evidence>
<dbReference type="EMBL" id="KZ503721">
    <property type="protein sequence ID" value="PKU61944.1"/>
    <property type="molecule type" value="Genomic_DNA"/>
</dbReference>
<name>A0A2I0VF14_9ASPA</name>
<keyword evidence="2" id="KW-1185">Reference proteome</keyword>
<dbReference type="Proteomes" id="UP000233837">
    <property type="component" value="Unassembled WGS sequence"/>
</dbReference>